<evidence type="ECO:0000256" key="8">
    <source>
        <dbReference type="ARBA" id="ARBA00023136"/>
    </source>
</evidence>
<sequence>MQKHSLRQIGEESSALIKVAIPAILAQLAQMTLGVVDTLMAGNYSKHALAAVGTGANTFMIIFSLYLGLSFALNPMVSHFNGQGQFKKIGKTFQMGQIIAIGFGIIVFFIIRHMYYPLLFMGVDQDIAKLTSEYLTALSWGTIPAFMFLALRSANEGLFSTKAIMVCSFLVIPFNILFNIWFIYGGLGLPEMGAVGVGYATSVVWTILFVFLLIYTYSNQRYDEMNIFKNISWPKPKLIKEYFTVGTPIAVGMLMEVGLFGMIGIMVARYGVDLTGAHQIAMNIATVAFMIPLGLSVAITARVGFWQGKQNYRQMRLAGFCGIGLSVFFQALSVTLMLLFRHDFVGFYTDNTELISLGASLIFLAAIFQFSDGLQINSAGALRGMKDTKIPMVYMGIAYWIFGFPVGYYLAEYQGLKVQGFWIGIIVGLSIAAVLLLFRFIRRSRHAIQYAQQGE</sequence>
<dbReference type="CDD" id="cd13131">
    <property type="entry name" value="MATE_NorM_like"/>
    <property type="match status" value="1"/>
</dbReference>
<evidence type="ECO:0000313" key="11">
    <source>
        <dbReference type="EMBL" id="AOE50020.1"/>
    </source>
</evidence>
<feature type="transmembrane region" description="Helical" evidence="10">
    <location>
        <begin position="280"/>
        <end position="305"/>
    </location>
</feature>
<keyword evidence="8 10" id="KW-0472">Membrane</keyword>
<feature type="transmembrane region" description="Helical" evidence="10">
    <location>
        <begin position="134"/>
        <end position="151"/>
    </location>
</feature>
<keyword evidence="2" id="KW-0813">Transport</keyword>
<keyword evidence="6 10" id="KW-1133">Transmembrane helix</keyword>
<dbReference type="PIRSF" id="PIRSF006603">
    <property type="entry name" value="DinF"/>
    <property type="match status" value="1"/>
</dbReference>
<dbReference type="RefSeq" id="WP_068991429.1">
    <property type="nucleotide sequence ID" value="NZ_CP012418.1"/>
</dbReference>
<dbReference type="GO" id="GO:0015297">
    <property type="term" value="F:antiporter activity"/>
    <property type="evidence" value="ECO:0007669"/>
    <property type="project" value="UniProtKB-KW"/>
</dbReference>
<comment type="subcellular location">
    <subcellularLocation>
        <location evidence="1">Cell inner membrane</location>
        <topology evidence="1">Multi-pass membrane protein</topology>
    </subcellularLocation>
</comment>
<feature type="transmembrane region" description="Helical" evidence="10">
    <location>
        <begin position="163"/>
        <end position="184"/>
    </location>
</feature>
<reference evidence="12" key="1">
    <citation type="submission" date="2015-08" db="EMBL/GenBank/DDBJ databases">
        <authorList>
            <person name="Kim K.M."/>
        </authorList>
    </citation>
    <scope>NUCLEOTIDE SEQUENCE [LARGE SCALE GENOMIC DNA]</scope>
    <source>
        <strain evidence="12">KCTC 23892</strain>
    </source>
</reference>
<gene>
    <name evidence="11" type="ORF">KS2013_1306</name>
</gene>
<evidence type="ECO:0000256" key="3">
    <source>
        <dbReference type="ARBA" id="ARBA00022449"/>
    </source>
</evidence>
<dbReference type="PANTHER" id="PTHR43298:SF2">
    <property type="entry name" value="FMN_FAD EXPORTER YEEO-RELATED"/>
    <property type="match status" value="1"/>
</dbReference>
<proteinExistence type="predicted"/>
<dbReference type="Proteomes" id="UP000094147">
    <property type="component" value="Chromosome"/>
</dbReference>
<feature type="transmembrane region" description="Helical" evidence="10">
    <location>
        <begin position="352"/>
        <end position="371"/>
    </location>
</feature>
<dbReference type="InterPro" id="IPR050222">
    <property type="entry name" value="MATE_MdtK"/>
</dbReference>
<feature type="transmembrane region" description="Helical" evidence="10">
    <location>
        <begin position="15"/>
        <end position="36"/>
    </location>
</feature>
<feature type="transmembrane region" description="Helical" evidence="10">
    <location>
        <begin position="48"/>
        <end position="74"/>
    </location>
</feature>
<keyword evidence="4" id="KW-1003">Cell membrane</keyword>
<feature type="transmembrane region" description="Helical" evidence="10">
    <location>
        <begin position="422"/>
        <end position="441"/>
    </location>
</feature>
<evidence type="ECO:0000256" key="10">
    <source>
        <dbReference type="SAM" id="Phobius"/>
    </source>
</evidence>
<dbReference type="KEGG" id="ksd:KS2013_1306"/>
<dbReference type="STRING" id="1144748.KS2013_1306"/>
<accession>A0A1B3BB50</accession>
<evidence type="ECO:0000256" key="4">
    <source>
        <dbReference type="ARBA" id="ARBA00022475"/>
    </source>
</evidence>
<keyword evidence="7" id="KW-0406">Ion transport</keyword>
<keyword evidence="3" id="KW-0050">Antiport</keyword>
<dbReference type="GO" id="GO:0042910">
    <property type="term" value="F:xenobiotic transmembrane transporter activity"/>
    <property type="evidence" value="ECO:0007669"/>
    <property type="project" value="InterPro"/>
</dbReference>
<feature type="transmembrane region" description="Helical" evidence="10">
    <location>
        <begin position="392"/>
        <end position="410"/>
    </location>
</feature>
<evidence type="ECO:0000256" key="6">
    <source>
        <dbReference type="ARBA" id="ARBA00022989"/>
    </source>
</evidence>
<dbReference type="InterPro" id="IPR048279">
    <property type="entry name" value="MdtK-like"/>
</dbReference>
<dbReference type="EMBL" id="CP012418">
    <property type="protein sequence ID" value="AOE50020.1"/>
    <property type="molecule type" value="Genomic_DNA"/>
</dbReference>
<evidence type="ECO:0000313" key="12">
    <source>
        <dbReference type="Proteomes" id="UP000094147"/>
    </source>
</evidence>
<feature type="transmembrane region" description="Helical" evidence="10">
    <location>
        <begin position="196"/>
        <end position="217"/>
    </location>
</feature>
<dbReference type="OrthoDB" id="9780160at2"/>
<feature type="transmembrane region" description="Helical" evidence="10">
    <location>
        <begin position="242"/>
        <end position="268"/>
    </location>
</feature>
<organism evidence="11 12">
    <name type="scientific">Kangiella sediminilitoris</name>
    <dbReference type="NCBI Taxonomy" id="1144748"/>
    <lineage>
        <taxon>Bacteria</taxon>
        <taxon>Pseudomonadati</taxon>
        <taxon>Pseudomonadota</taxon>
        <taxon>Gammaproteobacteria</taxon>
        <taxon>Kangiellales</taxon>
        <taxon>Kangiellaceae</taxon>
        <taxon>Kangiella</taxon>
    </lineage>
</organism>
<dbReference type="AlphaFoldDB" id="A0A1B3BB50"/>
<evidence type="ECO:0000256" key="5">
    <source>
        <dbReference type="ARBA" id="ARBA00022692"/>
    </source>
</evidence>
<protein>
    <recommendedName>
        <fullName evidence="9">Multidrug-efflux transporter</fullName>
    </recommendedName>
</protein>
<feature type="transmembrane region" description="Helical" evidence="10">
    <location>
        <begin position="317"/>
        <end position="340"/>
    </location>
</feature>
<dbReference type="GO" id="GO:0006811">
    <property type="term" value="P:monoatomic ion transport"/>
    <property type="evidence" value="ECO:0007669"/>
    <property type="project" value="UniProtKB-KW"/>
</dbReference>
<evidence type="ECO:0000256" key="9">
    <source>
        <dbReference type="ARBA" id="ARBA00031636"/>
    </source>
</evidence>
<dbReference type="PANTHER" id="PTHR43298">
    <property type="entry name" value="MULTIDRUG RESISTANCE PROTEIN NORM-RELATED"/>
    <property type="match status" value="1"/>
</dbReference>
<dbReference type="InterPro" id="IPR002528">
    <property type="entry name" value="MATE_fam"/>
</dbReference>
<feature type="transmembrane region" description="Helical" evidence="10">
    <location>
        <begin position="95"/>
        <end position="114"/>
    </location>
</feature>
<keyword evidence="12" id="KW-1185">Reference proteome</keyword>
<evidence type="ECO:0000256" key="2">
    <source>
        <dbReference type="ARBA" id="ARBA00022448"/>
    </source>
</evidence>
<dbReference type="NCBIfam" id="TIGR00797">
    <property type="entry name" value="matE"/>
    <property type="match status" value="1"/>
</dbReference>
<dbReference type="PATRIC" id="fig|1144748.3.peg.1315"/>
<evidence type="ECO:0000256" key="1">
    <source>
        <dbReference type="ARBA" id="ARBA00004429"/>
    </source>
</evidence>
<evidence type="ECO:0000256" key="7">
    <source>
        <dbReference type="ARBA" id="ARBA00023065"/>
    </source>
</evidence>
<dbReference type="Pfam" id="PF01554">
    <property type="entry name" value="MatE"/>
    <property type="match status" value="2"/>
</dbReference>
<dbReference type="GO" id="GO:0005886">
    <property type="term" value="C:plasma membrane"/>
    <property type="evidence" value="ECO:0007669"/>
    <property type="project" value="UniProtKB-SubCell"/>
</dbReference>
<name>A0A1B3BB50_9GAMM</name>
<keyword evidence="5 10" id="KW-0812">Transmembrane</keyword>